<protein>
    <submittedName>
        <fullName evidence="1">Uncharacterized protein</fullName>
    </submittedName>
</protein>
<reference evidence="1" key="1">
    <citation type="submission" date="2023-05" db="EMBL/GenBank/DDBJ databases">
        <authorList>
            <consortium name="ELIXIR-Norway"/>
        </authorList>
    </citation>
    <scope>NUCLEOTIDE SEQUENCE</scope>
</reference>
<sequence>MRGTAESQVLEPRPPPPVPLPGGLSRAQTDSPQGLGGGDRTGDVSHPLMPELRLTTFLLLLLTKGDPASQGFPVHQTSAAPSSRLRRQRLTCNPFETPVRSQGSGLRCPWPRGIHPLVYCSPRCRPVRPSHAVPSGVTTAPPPPSQSPLTVQLTACCRLQHTPPSHLRTLPCPVIARSTGHL</sequence>
<dbReference type="EMBL" id="OX596103">
    <property type="protein sequence ID" value="CAM9840262.1"/>
    <property type="molecule type" value="Genomic_DNA"/>
</dbReference>
<proteinExistence type="predicted"/>
<reference evidence="1" key="2">
    <citation type="submission" date="2025-03" db="EMBL/GenBank/DDBJ databases">
        <authorList>
            <consortium name="ELIXIR-Norway"/>
            <consortium name="Elixir Norway"/>
        </authorList>
    </citation>
    <scope>NUCLEOTIDE SEQUENCE</scope>
</reference>
<dbReference type="Proteomes" id="UP001162501">
    <property type="component" value="Chromosome 19"/>
</dbReference>
<evidence type="ECO:0000313" key="1">
    <source>
        <dbReference type="EMBL" id="CAM9840262.1"/>
    </source>
</evidence>
<gene>
    <name evidence="1" type="ORF">MRATA1EN22A_LOCUS8192</name>
</gene>
<organism evidence="1 2">
    <name type="scientific">Rangifer tarandus platyrhynchus</name>
    <name type="common">Svalbard reindeer</name>
    <dbReference type="NCBI Taxonomy" id="3082113"/>
    <lineage>
        <taxon>Eukaryota</taxon>
        <taxon>Metazoa</taxon>
        <taxon>Chordata</taxon>
        <taxon>Craniata</taxon>
        <taxon>Vertebrata</taxon>
        <taxon>Euteleostomi</taxon>
        <taxon>Mammalia</taxon>
        <taxon>Eutheria</taxon>
        <taxon>Laurasiatheria</taxon>
        <taxon>Artiodactyla</taxon>
        <taxon>Ruminantia</taxon>
        <taxon>Pecora</taxon>
        <taxon>Cervidae</taxon>
        <taxon>Odocoileinae</taxon>
        <taxon>Rangifer</taxon>
    </lineage>
</organism>
<accession>A0AC59YN45</accession>
<evidence type="ECO:0000313" key="2">
    <source>
        <dbReference type="Proteomes" id="UP001162501"/>
    </source>
</evidence>
<name>A0AC59YN45_RANTA</name>